<accession>A0A4Y2AM33</accession>
<proteinExistence type="predicted"/>
<dbReference type="EMBL" id="BGPR01000023">
    <property type="protein sequence ID" value="GBL80883.1"/>
    <property type="molecule type" value="Genomic_DNA"/>
</dbReference>
<organism evidence="2 3">
    <name type="scientific">Araneus ventricosus</name>
    <name type="common">Orbweaver spider</name>
    <name type="synonym">Epeira ventricosa</name>
    <dbReference type="NCBI Taxonomy" id="182803"/>
    <lineage>
        <taxon>Eukaryota</taxon>
        <taxon>Metazoa</taxon>
        <taxon>Ecdysozoa</taxon>
        <taxon>Arthropoda</taxon>
        <taxon>Chelicerata</taxon>
        <taxon>Arachnida</taxon>
        <taxon>Araneae</taxon>
        <taxon>Araneomorphae</taxon>
        <taxon>Entelegynae</taxon>
        <taxon>Araneoidea</taxon>
        <taxon>Araneidae</taxon>
        <taxon>Araneus</taxon>
    </lineage>
</organism>
<keyword evidence="3" id="KW-1185">Reference proteome</keyword>
<dbReference type="Proteomes" id="UP000499080">
    <property type="component" value="Unassembled WGS sequence"/>
</dbReference>
<gene>
    <name evidence="2" type="ORF">AVEN_26301_1</name>
</gene>
<evidence type="ECO:0000313" key="3">
    <source>
        <dbReference type="Proteomes" id="UP000499080"/>
    </source>
</evidence>
<dbReference type="AlphaFoldDB" id="A0A4Y2AM33"/>
<sequence length="133" mass="15175">MNRQFHHHHTTKSQQLQHQQKDFPKEKCDDCAEKNSQKTFIVNPSSNSILYPEKKLLDYLKICRVTACSNDSNTLKIASYFFQTPDYAGTFEIGSHSTHSNWELTNCSLVGVHKYPHPMGSCVELEDNVALAT</sequence>
<protein>
    <submittedName>
        <fullName evidence="2">Uncharacterized protein</fullName>
    </submittedName>
</protein>
<feature type="region of interest" description="Disordered" evidence="1">
    <location>
        <begin position="1"/>
        <end position="20"/>
    </location>
</feature>
<feature type="compositionally biased region" description="Basic residues" evidence="1">
    <location>
        <begin position="1"/>
        <end position="11"/>
    </location>
</feature>
<reference evidence="2 3" key="1">
    <citation type="journal article" date="2019" name="Sci. Rep.">
        <title>Orb-weaving spider Araneus ventricosus genome elucidates the spidroin gene catalogue.</title>
        <authorList>
            <person name="Kono N."/>
            <person name="Nakamura H."/>
            <person name="Ohtoshi R."/>
            <person name="Moran D.A.P."/>
            <person name="Shinohara A."/>
            <person name="Yoshida Y."/>
            <person name="Fujiwara M."/>
            <person name="Mori M."/>
            <person name="Tomita M."/>
            <person name="Arakawa K."/>
        </authorList>
    </citation>
    <scope>NUCLEOTIDE SEQUENCE [LARGE SCALE GENOMIC DNA]</scope>
</reference>
<comment type="caution">
    <text evidence="2">The sequence shown here is derived from an EMBL/GenBank/DDBJ whole genome shotgun (WGS) entry which is preliminary data.</text>
</comment>
<evidence type="ECO:0000313" key="2">
    <source>
        <dbReference type="EMBL" id="GBL80883.1"/>
    </source>
</evidence>
<name>A0A4Y2AM33_ARAVE</name>
<evidence type="ECO:0000256" key="1">
    <source>
        <dbReference type="SAM" id="MobiDB-lite"/>
    </source>
</evidence>